<keyword evidence="4 5" id="KW-0539">Nucleus</keyword>
<dbReference type="InterPro" id="IPR017970">
    <property type="entry name" value="Homeobox_CS"/>
</dbReference>
<keyword evidence="2 5" id="KW-0238">DNA-binding</keyword>
<evidence type="ECO:0000256" key="2">
    <source>
        <dbReference type="ARBA" id="ARBA00023125"/>
    </source>
</evidence>
<dbReference type="SMART" id="SM00389">
    <property type="entry name" value="HOX"/>
    <property type="match status" value="1"/>
</dbReference>
<reference evidence="8" key="3">
    <citation type="submission" date="2020-05" db="UniProtKB">
        <authorList>
            <consortium name="EnsemblMetazoa"/>
        </authorList>
    </citation>
    <scope>IDENTIFICATION</scope>
    <source>
        <strain evidence="8">PEST</strain>
    </source>
</reference>
<organism evidence="8 9">
    <name type="scientific">Anopheles gambiae</name>
    <name type="common">African malaria mosquito</name>
    <dbReference type="NCBI Taxonomy" id="7165"/>
    <lineage>
        <taxon>Eukaryota</taxon>
        <taxon>Metazoa</taxon>
        <taxon>Ecdysozoa</taxon>
        <taxon>Arthropoda</taxon>
        <taxon>Hexapoda</taxon>
        <taxon>Insecta</taxon>
        <taxon>Pterygota</taxon>
        <taxon>Neoptera</taxon>
        <taxon>Endopterygota</taxon>
        <taxon>Diptera</taxon>
        <taxon>Nematocera</taxon>
        <taxon>Culicoidea</taxon>
        <taxon>Culicidae</taxon>
        <taxon>Anophelinae</taxon>
        <taxon>Anopheles</taxon>
    </lineage>
</organism>
<dbReference type="EnsemblMetazoa" id="AGAP012303-RA">
    <property type="protein sequence ID" value="AGAP012303-PA"/>
    <property type="gene ID" value="AGAP012303"/>
</dbReference>
<dbReference type="FunFam" id="1.10.10.60:FF:000182">
    <property type="entry name" value="Paired like homeobox 2B"/>
    <property type="match status" value="1"/>
</dbReference>
<feature type="region of interest" description="Disordered" evidence="7">
    <location>
        <begin position="194"/>
        <end position="347"/>
    </location>
</feature>
<dbReference type="PANTHER" id="PTHR24329">
    <property type="entry name" value="HOMEOBOX PROTEIN ARISTALESS"/>
    <property type="match status" value="1"/>
</dbReference>
<feature type="compositionally biased region" description="Low complexity" evidence="7">
    <location>
        <begin position="310"/>
        <end position="322"/>
    </location>
</feature>
<reference evidence="8 9" key="2">
    <citation type="journal article" date="2004" name="Trends Parasitol.">
        <title>The Anopheles gambiae genome: an update.</title>
        <authorList>
            <person name="Mongin E."/>
            <person name="Louis C."/>
            <person name="Holt R.A."/>
            <person name="Birney E."/>
            <person name="Collins F.H."/>
        </authorList>
    </citation>
    <scope>NUCLEOTIDE SEQUENCE [LARGE SCALE GENOMIC DNA]</scope>
    <source>
        <strain evidence="8 9">PEST</strain>
    </source>
</reference>
<dbReference type="GO" id="GO:0005634">
    <property type="term" value="C:nucleus"/>
    <property type="evidence" value="ECO:0000318"/>
    <property type="project" value="GO_Central"/>
</dbReference>
<evidence type="ECO:0000256" key="3">
    <source>
        <dbReference type="ARBA" id="ARBA00023155"/>
    </source>
</evidence>
<dbReference type="RefSeq" id="XP_061515983.1">
    <property type="nucleotide sequence ID" value="XM_061659999.1"/>
</dbReference>
<evidence type="ECO:0000313" key="9">
    <source>
        <dbReference type="Proteomes" id="UP000007062"/>
    </source>
</evidence>
<dbReference type="EMBL" id="AAAB01008986">
    <property type="status" value="NOT_ANNOTATED_CDS"/>
    <property type="molecule type" value="Genomic_DNA"/>
</dbReference>
<dbReference type="GO" id="GO:0006357">
    <property type="term" value="P:regulation of transcription by RNA polymerase II"/>
    <property type="evidence" value="ECO:0000318"/>
    <property type="project" value="GO_Central"/>
</dbReference>
<keyword evidence="3 5" id="KW-0371">Homeobox</keyword>
<dbReference type="InterPro" id="IPR050649">
    <property type="entry name" value="Paired_Homeobox_TFs"/>
</dbReference>
<name>A0A1S4HA05_ANOGA</name>
<dbReference type="InParanoid" id="A0A1S4HA05"/>
<dbReference type="VEuPathDB" id="VectorBase:AGAP012303"/>
<dbReference type="Gene3D" id="1.10.10.60">
    <property type="entry name" value="Homeodomain-like"/>
    <property type="match status" value="1"/>
</dbReference>
<dbReference type="GO" id="GO:0000977">
    <property type="term" value="F:RNA polymerase II transcription regulatory region sequence-specific DNA binding"/>
    <property type="evidence" value="ECO:0000318"/>
    <property type="project" value="GO_Central"/>
</dbReference>
<evidence type="ECO:0000256" key="4">
    <source>
        <dbReference type="ARBA" id="ARBA00023242"/>
    </source>
</evidence>
<dbReference type="GO" id="GO:0048666">
    <property type="term" value="P:neuron development"/>
    <property type="evidence" value="ECO:0000318"/>
    <property type="project" value="GO_Central"/>
</dbReference>
<comment type="subcellular location">
    <subcellularLocation>
        <location evidence="1 5 6">Nucleus</location>
    </subcellularLocation>
</comment>
<dbReference type="PROSITE" id="PS00027">
    <property type="entry name" value="HOMEOBOX_1"/>
    <property type="match status" value="1"/>
</dbReference>
<accession>A0A1S4HA05</accession>
<dbReference type="VEuPathDB" id="VectorBase:AGAMI1_008655"/>
<dbReference type="SUPFAM" id="SSF46689">
    <property type="entry name" value="Homeodomain-like"/>
    <property type="match status" value="1"/>
</dbReference>
<protein>
    <submittedName>
        <fullName evidence="8">Homeobox domain-containing protein</fullName>
    </submittedName>
</protein>
<dbReference type="GO" id="GO:0000981">
    <property type="term" value="F:DNA-binding transcription factor activity, RNA polymerase II-specific"/>
    <property type="evidence" value="ECO:0000318"/>
    <property type="project" value="GO_Central"/>
</dbReference>
<dbReference type="Pfam" id="PF00046">
    <property type="entry name" value="Homeodomain"/>
    <property type="match status" value="1"/>
</dbReference>
<dbReference type="KEGG" id="aga:1280391"/>
<evidence type="ECO:0000256" key="1">
    <source>
        <dbReference type="ARBA" id="ARBA00004123"/>
    </source>
</evidence>
<sequence length="414" mass="43985">MDYSYLNQAAASFDSSCLQGGMDPTGLGNMPCSYGDLTSCSQMSQAAYRYTAAAASMARSYNPVGTGVGPGNVTMSALHHAAAAAGPGSQCSVMGGRTHQDVHRASMFQTSMNLQSGLPYKVYAGHDSVLAEKRKQRRIRTTFTSAQLKELERAFQETHYPDIYTREEIAMKIDLTEARVQVWFQNRRAKFRKQERIAQQKVSSNNSSSGSSNSSNSSNGSTNNAGANQDSSSVKSEQKSSVNGGSTTPKDIKPPGSPCLSVTTLSTTPNSSASSHQSNGDIKPINGKLTDDLNGASLHNGPNHHHLVVSNGTSNGSTNNNNSHHHHNNNNNSISNNNNNNKWNPSCNPLLQNQKAANHLSMNHNLQNHHHHAVAALSSPFSSLLGAAAGGGAAGYLLDPLGGLNKTTAANHLF</sequence>
<dbReference type="InterPro" id="IPR001356">
    <property type="entry name" value="HD"/>
</dbReference>
<dbReference type="CDD" id="cd00086">
    <property type="entry name" value="homeodomain"/>
    <property type="match status" value="1"/>
</dbReference>
<evidence type="ECO:0000256" key="5">
    <source>
        <dbReference type="PROSITE-ProRule" id="PRU00108"/>
    </source>
</evidence>
<reference evidence="8 9" key="1">
    <citation type="journal article" date="2002" name="Science">
        <title>The genome sequence of the malaria mosquito Anopheles gambiae.</title>
        <authorList>
            <person name="Holt R.A."/>
            <person name="Subramanian G.M."/>
            <person name="Halpern A."/>
            <person name="Sutton G.G."/>
            <person name="Charlab R."/>
            <person name="Nusskern D.R."/>
            <person name="Wincker P."/>
            <person name="Clark A.G."/>
            <person name="Ribeiro J.M."/>
            <person name="Wides R."/>
            <person name="Salzberg S.L."/>
            <person name="Loftus B."/>
            <person name="Yandell M."/>
            <person name="Majoros W.H."/>
            <person name="Rusch D.B."/>
            <person name="Lai Z."/>
            <person name="Kraft C.L."/>
            <person name="Abril J.F."/>
            <person name="Anthouard V."/>
            <person name="Arensburger P."/>
            <person name="Atkinson P.W."/>
            <person name="Baden H."/>
            <person name="de Berardinis V."/>
            <person name="Baldwin D."/>
            <person name="Benes V."/>
            <person name="Biedler J."/>
            <person name="Blass C."/>
            <person name="Bolanos R."/>
            <person name="Boscus D."/>
            <person name="Barnstead M."/>
            <person name="Cai S."/>
            <person name="Center A."/>
            <person name="Chaturverdi K."/>
            <person name="Christophides G.K."/>
            <person name="Chrystal M.A."/>
            <person name="Clamp M."/>
            <person name="Cravchik A."/>
            <person name="Curwen V."/>
            <person name="Dana A."/>
            <person name="Delcher A."/>
            <person name="Dew I."/>
            <person name="Evans C.A."/>
            <person name="Flanigan M."/>
            <person name="Grundschober-Freimoser A."/>
            <person name="Friedli L."/>
            <person name="Gu Z."/>
            <person name="Guan P."/>
            <person name="Guigo R."/>
            <person name="Hillenmeyer M.E."/>
            <person name="Hladun S.L."/>
            <person name="Hogan J.R."/>
            <person name="Hong Y.S."/>
            <person name="Hoover J."/>
            <person name="Jaillon O."/>
            <person name="Ke Z."/>
            <person name="Kodira C."/>
            <person name="Kokoza E."/>
            <person name="Koutsos A."/>
            <person name="Letunic I."/>
            <person name="Levitsky A."/>
            <person name="Liang Y."/>
            <person name="Lin J.J."/>
            <person name="Lobo N.F."/>
            <person name="Lopez J.R."/>
            <person name="Malek J.A."/>
            <person name="McIntosh T.C."/>
            <person name="Meister S."/>
            <person name="Miller J."/>
            <person name="Mobarry C."/>
            <person name="Mongin E."/>
            <person name="Murphy S.D."/>
            <person name="O'Brochta D.A."/>
            <person name="Pfannkoch C."/>
            <person name="Qi R."/>
            <person name="Regier M.A."/>
            <person name="Remington K."/>
            <person name="Shao H."/>
            <person name="Sharakhova M.V."/>
            <person name="Sitter C.D."/>
            <person name="Shetty J."/>
            <person name="Smith T.J."/>
            <person name="Strong R."/>
            <person name="Sun J."/>
            <person name="Thomasova D."/>
            <person name="Ton L.Q."/>
            <person name="Topalis P."/>
            <person name="Tu Z."/>
            <person name="Unger M.F."/>
            <person name="Walenz B."/>
            <person name="Wang A."/>
            <person name="Wang J."/>
            <person name="Wang M."/>
            <person name="Wang X."/>
            <person name="Woodford K.J."/>
            <person name="Wortman J.R."/>
            <person name="Wu M."/>
            <person name="Yao A."/>
            <person name="Zdobnov E.M."/>
            <person name="Zhang H."/>
            <person name="Zhao Q."/>
            <person name="Zhao S."/>
            <person name="Zhu S.C."/>
            <person name="Zhimulev I."/>
            <person name="Coluzzi M."/>
            <person name="della Torre A."/>
            <person name="Roth C.W."/>
            <person name="Louis C."/>
            <person name="Kalush F."/>
            <person name="Mural R.J."/>
            <person name="Myers E.W."/>
            <person name="Adams M.D."/>
            <person name="Smith H.O."/>
            <person name="Broder S."/>
            <person name="Gardner M.J."/>
            <person name="Fraser C.M."/>
            <person name="Birney E."/>
            <person name="Bork P."/>
            <person name="Brey P.T."/>
            <person name="Venter J.C."/>
            <person name="Weissenbach J."/>
            <person name="Kafatos F.C."/>
            <person name="Collins F.H."/>
            <person name="Hoffman S.L."/>
        </authorList>
    </citation>
    <scope>NUCLEOTIDE SEQUENCE [LARGE SCALE GENOMIC DNA]</scope>
    <source>
        <strain evidence="8 9">PEST</strain>
    </source>
</reference>
<dbReference type="PANTHER" id="PTHR24329:SF543">
    <property type="entry name" value="FI01017P-RELATED"/>
    <property type="match status" value="1"/>
</dbReference>
<proteinExistence type="predicted"/>
<feature type="compositionally biased region" description="Low complexity" evidence="7">
    <location>
        <begin position="203"/>
        <end position="242"/>
    </location>
</feature>
<evidence type="ECO:0000256" key="6">
    <source>
        <dbReference type="RuleBase" id="RU000682"/>
    </source>
</evidence>
<feature type="compositionally biased region" description="Polar residues" evidence="7">
    <location>
        <begin position="260"/>
        <end position="280"/>
    </location>
</feature>
<dbReference type="PROSITE" id="PS50071">
    <property type="entry name" value="HOMEOBOX_2"/>
    <property type="match status" value="1"/>
</dbReference>
<dbReference type="InterPro" id="IPR009057">
    <property type="entry name" value="Homeodomain-like_sf"/>
</dbReference>
<feature type="compositionally biased region" description="Low complexity" evidence="7">
    <location>
        <begin position="329"/>
        <end position="341"/>
    </location>
</feature>
<keyword evidence="9" id="KW-1185">Reference proteome</keyword>
<feature type="DNA-binding region" description="Homeobox" evidence="5">
    <location>
        <begin position="136"/>
        <end position="195"/>
    </location>
</feature>
<dbReference type="GeneID" id="1280391"/>
<dbReference type="AlphaFoldDB" id="A0A1S4HA05"/>
<dbReference type="Proteomes" id="UP000007062">
    <property type="component" value="Chromosome 3L"/>
</dbReference>
<evidence type="ECO:0000313" key="8">
    <source>
        <dbReference type="EnsemblMetazoa" id="AGAP012303-PA"/>
    </source>
</evidence>
<evidence type="ECO:0000256" key="7">
    <source>
        <dbReference type="SAM" id="MobiDB-lite"/>
    </source>
</evidence>